<dbReference type="Pfam" id="PF00122">
    <property type="entry name" value="E1-E2_ATPase"/>
    <property type="match status" value="1"/>
</dbReference>
<dbReference type="SFLD" id="SFLDF00027">
    <property type="entry name" value="p-type_atpase"/>
    <property type="match status" value="1"/>
</dbReference>
<evidence type="ECO:0000256" key="12">
    <source>
        <dbReference type="ARBA" id="ARBA00023053"/>
    </source>
</evidence>
<accession>A0A397SK69</accession>
<dbReference type="OrthoDB" id="116380at2759"/>
<evidence type="ECO:0000256" key="9">
    <source>
        <dbReference type="ARBA" id="ARBA00022958"/>
    </source>
</evidence>
<dbReference type="GO" id="GO:0016887">
    <property type="term" value="F:ATP hydrolysis activity"/>
    <property type="evidence" value="ECO:0007669"/>
    <property type="project" value="InterPro"/>
</dbReference>
<dbReference type="Gene3D" id="3.40.50.1000">
    <property type="entry name" value="HAD superfamily/HAD-like"/>
    <property type="match status" value="1"/>
</dbReference>
<evidence type="ECO:0000259" key="18">
    <source>
        <dbReference type="Pfam" id="PF00689"/>
    </source>
</evidence>
<feature type="transmembrane region" description="Helical" evidence="16">
    <location>
        <begin position="835"/>
        <end position="858"/>
    </location>
</feature>
<dbReference type="InterPro" id="IPR018303">
    <property type="entry name" value="ATPase_P-typ_P_site"/>
</dbReference>
<dbReference type="Gene3D" id="3.40.1110.10">
    <property type="entry name" value="Calcium-transporting ATPase, cytoplasmic domain N"/>
    <property type="match status" value="1"/>
</dbReference>
<keyword evidence="4" id="KW-0633">Potassium transport</keyword>
<dbReference type="GO" id="GO:0036376">
    <property type="term" value="P:sodium ion export across plasma membrane"/>
    <property type="evidence" value="ECO:0007669"/>
    <property type="project" value="TreeGrafter"/>
</dbReference>
<keyword evidence="13" id="KW-0406">Ion transport</keyword>
<dbReference type="GO" id="GO:0006883">
    <property type="term" value="P:intracellular sodium ion homeostasis"/>
    <property type="evidence" value="ECO:0007669"/>
    <property type="project" value="TreeGrafter"/>
</dbReference>
<dbReference type="SUPFAM" id="SSF81665">
    <property type="entry name" value="Calcium ATPase, transmembrane domain M"/>
    <property type="match status" value="1"/>
</dbReference>
<dbReference type="Gene3D" id="1.20.1110.10">
    <property type="entry name" value="Calcium-transporting ATPase, transmembrane domain"/>
    <property type="match status" value="1"/>
</dbReference>
<dbReference type="EMBL" id="QKYT01000388">
    <property type="protein sequence ID" value="RIA86042.1"/>
    <property type="molecule type" value="Genomic_DNA"/>
</dbReference>
<keyword evidence="7" id="KW-0067">ATP-binding</keyword>
<dbReference type="PRINTS" id="PR00121">
    <property type="entry name" value="NAKATPASE"/>
</dbReference>
<keyword evidence="2" id="KW-0813">Transport</keyword>
<dbReference type="AlphaFoldDB" id="A0A397SK69"/>
<dbReference type="InterPro" id="IPR036412">
    <property type="entry name" value="HAD-like_sf"/>
</dbReference>
<dbReference type="InterPro" id="IPR023299">
    <property type="entry name" value="ATPase_P-typ_cyto_dom_N"/>
</dbReference>
<evidence type="ECO:0000256" key="6">
    <source>
        <dbReference type="ARBA" id="ARBA00022741"/>
    </source>
</evidence>
<dbReference type="SUPFAM" id="SSF56784">
    <property type="entry name" value="HAD-like"/>
    <property type="match status" value="1"/>
</dbReference>
<keyword evidence="5 16" id="KW-0812">Transmembrane</keyword>
<dbReference type="GO" id="GO:1990573">
    <property type="term" value="P:potassium ion import across plasma membrane"/>
    <property type="evidence" value="ECO:0007669"/>
    <property type="project" value="TreeGrafter"/>
</dbReference>
<feature type="transmembrane region" description="Helical" evidence="16">
    <location>
        <begin position="137"/>
        <end position="156"/>
    </location>
</feature>
<dbReference type="FunFam" id="3.40.50.1000:FF:000047">
    <property type="entry name" value="Sodium P-type ATPase"/>
    <property type="match status" value="1"/>
</dbReference>
<dbReference type="NCBIfam" id="TIGR01494">
    <property type="entry name" value="ATPase_P-type"/>
    <property type="match status" value="2"/>
</dbReference>
<evidence type="ECO:0000259" key="17">
    <source>
        <dbReference type="Pfam" id="PF00122"/>
    </source>
</evidence>
<dbReference type="GO" id="GO:0005524">
    <property type="term" value="F:ATP binding"/>
    <property type="evidence" value="ECO:0007669"/>
    <property type="project" value="UniProtKB-KW"/>
</dbReference>
<gene>
    <name evidence="19" type="ORF">C1645_780549</name>
</gene>
<evidence type="ECO:0000256" key="16">
    <source>
        <dbReference type="SAM" id="Phobius"/>
    </source>
</evidence>
<proteinExistence type="predicted"/>
<evidence type="ECO:0000256" key="3">
    <source>
        <dbReference type="ARBA" id="ARBA00022475"/>
    </source>
</evidence>
<evidence type="ECO:0000256" key="2">
    <source>
        <dbReference type="ARBA" id="ARBA00022448"/>
    </source>
</evidence>
<dbReference type="NCBIfam" id="TIGR01523">
    <property type="entry name" value="ATPase-IID_K-Na"/>
    <property type="match status" value="1"/>
</dbReference>
<comment type="subcellular location">
    <subcellularLocation>
        <location evidence="1">Cell membrane</location>
        <topology evidence="1">Multi-pass membrane protein</topology>
    </subcellularLocation>
</comment>
<dbReference type="InterPro" id="IPR008250">
    <property type="entry name" value="ATPase_P-typ_transduc_dom_A_sf"/>
</dbReference>
<keyword evidence="6" id="KW-0547">Nucleotide-binding</keyword>
<dbReference type="InterPro" id="IPR044492">
    <property type="entry name" value="P_typ_ATPase_HD_dom"/>
</dbReference>
<dbReference type="Gene3D" id="2.70.150.10">
    <property type="entry name" value="Calcium-transporting ATPase, cytoplasmic transduction domain A"/>
    <property type="match status" value="1"/>
</dbReference>
<dbReference type="InterPro" id="IPR001757">
    <property type="entry name" value="P_typ_ATPase"/>
</dbReference>
<dbReference type="InterPro" id="IPR050510">
    <property type="entry name" value="Cation_transp_ATPase_P-type"/>
</dbReference>
<name>A0A397SK69_9GLOM</name>
<dbReference type="SUPFAM" id="SSF81660">
    <property type="entry name" value="Metal cation-transporting ATPase, ATP-binding domain N"/>
    <property type="match status" value="1"/>
</dbReference>
<keyword evidence="3" id="KW-1003">Cell membrane</keyword>
<keyword evidence="15" id="KW-0739">Sodium transport</keyword>
<dbReference type="PRINTS" id="PR00119">
    <property type="entry name" value="CATATPASE"/>
</dbReference>
<evidence type="ECO:0000256" key="8">
    <source>
        <dbReference type="ARBA" id="ARBA00022842"/>
    </source>
</evidence>
<protein>
    <submittedName>
        <fullName evidence="19">P-type II D ATPase</fullName>
    </submittedName>
</protein>
<feature type="transmembrane region" description="Helical" evidence="16">
    <location>
        <begin position="803"/>
        <end position="823"/>
    </location>
</feature>
<dbReference type="GO" id="GO:0030007">
    <property type="term" value="P:intracellular potassium ion homeostasis"/>
    <property type="evidence" value="ECO:0007669"/>
    <property type="project" value="TreeGrafter"/>
</dbReference>
<evidence type="ECO:0000256" key="11">
    <source>
        <dbReference type="ARBA" id="ARBA00022989"/>
    </source>
</evidence>
<sequence length="884" mass="97228">MESLRRMASPTTRVIRGDSLISVPTRDIVVGDVIVFEEGDIIGADARLFEVFNLEIDEALLTGESVPVAKSVDVIQEHDKPLGDRINMVFSSTTVTKGRGKGIVVNTAMETEIGNIAKTLASTSVVMRTPLQKKLDILAYALFGLAVVLAIIVFSVNKWKVNDEVAIYAISLGISVIPEGLVAVITLTMAFGVREMAKNYAIVRKLNALEALGSITNICSDKTGTLTQSKMIATNAWLPDDGLYRISGRNGFSPEGNIYRCGENVTSEIIEAEGEKVTPDNITYAFTRLVQASALCNMAVIKKGKSDNEWHAIGDPTESALQVFAHKAGLPKPVLTAEPFKFELVHEYAFDTGLKRMSVVCKEKSTDTHYVFLKGATESVLSQCTKIQLGENESNLDYEKFEPGLYYQLEKLASKGMRVLSLAYRRVNENIEISKWTREKADADMVFLGLVGIYDPPRPESKAAIQRCFGAGIEVHMLTGDHPITAAAIAKEIGILPLLWSPELESEGKFNSQLVMTATQFDALSEEEIDKLRELPKVIARCNPDTKVKMIDALHRRNKYVAMTGDGVNDSPSLKKADVGIAMGLGGSDVAKQASDIVLSDDNFATIVNAISEGRRIFSNIQKFILHLLSGNAAEIITLIIGLSFIDHDGISVNPMSPLQILFLNMVTSSPPAMGLGVERASNDIMDYPPRSKDGLFTWEVIIDMIYYGIVLGGLSLANFVIVIYAEGNGDLGRHCNSSPTGPECVPNDPTCDQMTLEIACNQIFRARATTFATFTYSLLIHAYNCRSLRDPIWTMKLYDNKILLWSVIGGLLTAIPTFYIPGLNSRVFKQLGIGYEWGLIVGAVIIFEIFVEIYKFIKRKNLKPLKLVEGEGFKRQYSINEYA</sequence>
<feature type="transmembrane region" description="Helical" evidence="16">
    <location>
        <begin position="168"/>
        <end position="191"/>
    </location>
</feature>
<evidence type="ECO:0000313" key="19">
    <source>
        <dbReference type="EMBL" id="RIA86042.1"/>
    </source>
</evidence>
<dbReference type="SFLD" id="SFLDG00002">
    <property type="entry name" value="C1.7:_P-type_atpase_like"/>
    <property type="match status" value="1"/>
</dbReference>
<dbReference type="InterPro" id="IPR059000">
    <property type="entry name" value="ATPase_P-type_domA"/>
</dbReference>
<dbReference type="Pfam" id="PF13246">
    <property type="entry name" value="Cation_ATPase"/>
    <property type="match status" value="1"/>
</dbReference>
<evidence type="ECO:0000313" key="20">
    <source>
        <dbReference type="Proteomes" id="UP000265703"/>
    </source>
</evidence>
<dbReference type="GO" id="GO:1902600">
    <property type="term" value="P:proton transmembrane transport"/>
    <property type="evidence" value="ECO:0007669"/>
    <property type="project" value="TreeGrafter"/>
</dbReference>
<dbReference type="SUPFAM" id="SSF81653">
    <property type="entry name" value="Calcium ATPase, transduction domain A"/>
    <property type="match status" value="1"/>
</dbReference>
<keyword evidence="9" id="KW-0630">Potassium</keyword>
<dbReference type="GO" id="GO:0005886">
    <property type="term" value="C:plasma membrane"/>
    <property type="evidence" value="ECO:0007669"/>
    <property type="project" value="UniProtKB-SubCell"/>
</dbReference>
<dbReference type="InterPro" id="IPR023298">
    <property type="entry name" value="ATPase_P-typ_TM_dom_sf"/>
</dbReference>
<feature type="transmembrane region" description="Helical" evidence="16">
    <location>
        <begin position="624"/>
        <end position="646"/>
    </location>
</feature>
<dbReference type="STRING" id="658196.A0A397SK69"/>
<evidence type="ECO:0000256" key="14">
    <source>
        <dbReference type="ARBA" id="ARBA00023136"/>
    </source>
</evidence>
<dbReference type="InterPro" id="IPR023214">
    <property type="entry name" value="HAD_sf"/>
</dbReference>
<keyword evidence="12" id="KW-0915">Sodium</keyword>
<dbReference type="Pfam" id="PF00689">
    <property type="entry name" value="Cation_ATPase_C"/>
    <property type="match status" value="1"/>
</dbReference>
<keyword evidence="14 16" id="KW-0472">Membrane</keyword>
<evidence type="ECO:0000256" key="15">
    <source>
        <dbReference type="ARBA" id="ARBA00023201"/>
    </source>
</evidence>
<feature type="transmembrane region" description="Helical" evidence="16">
    <location>
        <begin position="705"/>
        <end position="726"/>
    </location>
</feature>
<dbReference type="PANTHER" id="PTHR43294">
    <property type="entry name" value="SODIUM/POTASSIUM-TRANSPORTING ATPASE SUBUNIT ALPHA"/>
    <property type="match status" value="1"/>
</dbReference>
<reference evidence="19 20" key="1">
    <citation type="submission" date="2018-06" db="EMBL/GenBank/DDBJ databases">
        <title>Comparative genomics reveals the genomic features of Rhizophagus irregularis, R. cerebriforme, R. diaphanum and Gigaspora rosea, and their symbiotic lifestyle signature.</title>
        <authorList>
            <person name="Morin E."/>
            <person name="San Clemente H."/>
            <person name="Chen E.C.H."/>
            <person name="De La Providencia I."/>
            <person name="Hainaut M."/>
            <person name="Kuo A."/>
            <person name="Kohler A."/>
            <person name="Murat C."/>
            <person name="Tang N."/>
            <person name="Roy S."/>
            <person name="Loubradou J."/>
            <person name="Henrissat B."/>
            <person name="Grigoriev I.V."/>
            <person name="Corradi N."/>
            <person name="Roux C."/>
            <person name="Martin F.M."/>
        </authorList>
    </citation>
    <scope>NUCLEOTIDE SEQUENCE [LARGE SCALE GENOMIC DNA]</scope>
    <source>
        <strain evidence="19 20">DAOM 227022</strain>
    </source>
</reference>
<evidence type="ECO:0000256" key="10">
    <source>
        <dbReference type="ARBA" id="ARBA00022967"/>
    </source>
</evidence>
<feature type="domain" description="Cation-transporting P-type ATPase C-terminal" evidence="18">
    <location>
        <begin position="654"/>
        <end position="858"/>
    </location>
</feature>
<keyword evidence="11 16" id="KW-1133">Transmembrane helix</keyword>
<feature type="domain" description="P-type ATPase A" evidence="17">
    <location>
        <begin position="7"/>
        <end position="120"/>
    </location>
</feature>
<dbReference type="InterPro" id="IPR006414">
    <property type="entry name" value="P-type_ATPase_IID"/>
</dbReference>
<dbReference type="SFLD" id="SFLDS00003">
    <property type="entry name" value="Haloacid_Dehalogenase"/>
    <property type="match status" value="1"/>
</dbReference>
<evidence type="ECO:0000256" key="4">
    <source>
        <dbReference type="ARBA" id="ARBA00022538"/>
    </source>
</evidence>
<keyword evidence="8" id="KW-0460">Magnesium</keyword>
<dbReference type="PANTHER" id="PTHR43294:SF21">
    <property type="entry name" value="CATION TRANSPORTING ATPASE"/>
    <property type="match status" value="1"/>
</dbReference>
<evidence type="ECO:0000256" key="5">
    <source>
        <dbReference type="ARBA" id="ARBA00022692"/>
    </source>
</evidence>
<organism evidence="19 20">
    <name type="scientific">Glomus cerebriforme</name>
    <dbReference type="NCBI Taxonomy" id="658196"/>
    <lineage>
        <taxon>Eukaryota</taxon>
        <taxon>Fungi</taxon>
        <taxon>Fungi incertae sedis</taxon>
        <taxon>Mucoromycota</taxon>
        <taxon>Glomeromycotina</taxon>
        <taxon>Glomeromycetes</taxon>
        <taxon>Glomerales</taxon>
        <taxon>Glomeraceae</taxon>
        <taxon>Glomus</taxon>
    </lineage>
</organism>
<dbReference type="InterPro" id="IPR006068">
    <property type="entry name" value="ATPase_P-typ_cation-transptr_C"/>
</dbReference>
<dbReference type="GO" id="GO:0005391">
    <property type="term" value="F:P-type sodium:potassium-exchanging transporter activity"/>
    <property type="evidence" value="ECO:0007669"/>
    <property type="project" value="TreeGrafter"/>
</dbReference>
<evidence type="ECO:0000256" key="1">
    <source>
        <dbReference type="ARBA" id="ARBA00004651"/>
    </source>
</evidence>
<keyword evidence="10" id="KW-1278">Translocase</keyword>
<comment type="caution">
    <text evidence="19">The sequence shown here is derived from an EMBL/GenBank/DDBJ whole genome shotgun (WGS) entry which is preliminary data.</text>
</comment>
<dbReference type="FunFam" id="3.40.50.1000:FF:000001">
    <property type="entry name" value="Phospholipid-transporting ATPase IC"/>
    <property type="match status" value="1"/>
</dbReference>
<evidence type="ECO:0000256" key="7">
    <source>
        <dbReference type="ARBA" id="ARBA00022840"/>
    </source>
</evidence>
<keyword evidence="20" id="KW-1185">Reference proteome</keyword>
<evidence type="ECO:0000256" key="13">
    <source>
        <dbReference type="ARBA" id="ARBA00023065"/>
    </source>
</evidence>
<dbReference type="Proteomes" id="UP000265703">
    <property type="component" value="Unassembled WGS sequence"/>
</dbReference>
<dbReference type="PROSITE" id="PS00154">
    <property type="entry name" value="ATPASE_E1_E2"/>
    <property type="match status" value="1"/>
</dbReference>